<accession>A0A128FAQ2</accession>
<keyword evidence="3" id="KW-1185">Reference proteome</keyword>
<dbReference type="AlphaFoldDB" id="A0A128FAQ2"/>
<dbReference type="EMBL" id="FIZY01000026">
    <property type="protein sequence ID" value="CZF83877.1"/>
    <property type="molecule type" value="Genomic_DNA"/>
</dbReference>
<evidence type="ECO:0000259" key="1">
    <source>
        <dbReference type="Pfam" id="PF07157"/>
    </source>
</evidence>
<proteinExistence type="predicted"/>
<dbReference type="InterPro" id="IPR009826">
    <property type="entry name" value="DNA_circ_N"/>
</dbReference>
<organism evidence="2 3">
    <name type="scientific">Grimontia marina</name>
    <dbReference type="NCBI Taxonomy" id="646534"/>
    <lineage>
        <taxon>Bacteria</taxon>
        <taxon>Pseudomonadati</taxon>
        <taxon>Pseudomonadota</taxon>
        <taxon>Gammaproteobacteria</taxon>
        <taxon>Vibrionales</taxon>
        <taxon>Vibrionaceae</taxon>
        <taxon>Grimontia</taxon>
    </lineage>
</organism>
<protein>
    <recommendedName>
        <fullName evidence="1">DNA circulation N-terminal domain-containing protein</fullName>
    </recommendedName>
</protein>
<dbReference type="RefSeq" id="WP_062710987.1">
    <property type="nucleotide sequence ID" value="NZ_CAWRCI010000026.1"/>
</dbReference>
<name>A0A128FAQ2_9GAMM</name>
<feature type="domain" description="DNA circulation N-terminal" evidence="1">
    <location>
        <begin position="9"/>
        <end position="93"/>
    </location>
</feature>
<dbReference type="Pfam" id="PF07157">
    <property type="entry name" value="DNA_circ_N"/>
    <property type="match status" value="1"/>
</dbReference>
<gene>
    <name evidence="2" type="ORF">GMA8713_02848</name>
</gene>
<dbReference type="Proteomes" id="UP000073601">
    <property type="component" value="Unassembled WGS sequence"/>
</dbReference>
<evidence type="ECO:0000313" key="2">
    <source>
        <dbReference type="EMBL" id="CZF83877.1"/>
    </source>
</evidence>
<dbReference type="OrthoDB" id="378644at2"/>
<evidence type="ECO:0000313" key="3">
    <source>
        <dbReference type="Proteomes" id="UP000073601"/>
    </source>
</evidence>
<sequence>MQAQWQDRRDAAFRGVPFLLNTVRGKTGRRTVPHEYPKSNLGWPEDNGGALNVETIKAVLVGPTAQTQCQQLLDALNVAGPGELVHPYWGIRQVQVGDVNYDFDNNERDICRLSFQIFAVSDRLFPADQLDTQQAVTEQAKAANDAQCERFAQVTEALTPEQATSMADHLDGLLDSLDNTVNNLPGLPEQTGEWVNRLGRVKSSVTRGLTYPGQQARDITDLLFRVKDLVTELPLSLSIYDQLAQRWQGEREALSPTRSATTPEQAQQLTALDLMLTAVVTGKANAIANGELTDSQQAEQAATSMTTSLATQAARAVEDGNRDGWRTLRALRLSVVEDIKTRARQLPRMRTVSIERPIPSALLAYHITGDAQQRDDIVKRNRLSRPAFVTGNVDVLENSNG</sequence>
<reference evidence="3" key="1">
    <citation type="submission" date="2016-02" db="EMBL/GenBank/DDBJ databases">
        <authorList>
            <person name="Rodrigo-Torres Lidia"/>
            <person name="Arahal R.David."/>
        </authorList>
    </citation>
    <scope>NUCLEOTIDE SEQUENCE [LARGE SCALE GENOMIC DNA]</scope>
    <source>
        <strain evidence="3">CECT 8713</strain>
    </source>
</reference>